<comment type="caution">
    <text evidence="2">The sequence shown here is derived from an EMBL/GenBank/DDBJ whole genome shotgun (WGS) entry which is preliminary data.</text>
</comment>
<keyword evidence="1" id="KW-1133">Transmembrane helix</keyword>
<feature type="transmembrane region" description="Helical" evidence="1">
    <location>
        <begin position="65"/>
        <end position="87"/>
    </location>
</feature>
<dbReference type="RefSeq" id="WP_379076322.1">
    <property type="nucleotide sequence ID" value="NZ_JBHTJW010000002.1"/>
</dbReference>
<keyword evidence="1" id="KW-0472">Membrane</keyword>
<keyword evidence="3" id="KW-1185">Reference proteome</keyword>
<proteinExistence type="predicted"/>
<reference evidence="3" key="1">
    <citation type="journal article" date="2019" name="Int. J. Syst. Evol. Microbiol.">
        <title>The Global Catalogue of Microorganisms (GCM) 10K type strain sequencing project: providing services to taxonomists for standard genome sequencing and annotation.</title>
        <authorList>
            <consortium name="The Broad Institute Genomics Platform"/>
            <consortium name="The Broad Institute Genome Sequencing Center for Infectious Disease"/>
            <person name="Wu L."/>
            <person name="Ma J."/>
        </authorList>
    </citation>
    <scope>NUCLEOTIDE SEQUENCE [LARGE SCALE GENOMIC DNA]</scope>
    <source>
        <strain evidence="3">CCUG 59685</strain>
    </source>
</reference>
<feature type="transmembrane region" description="Helical" evidence="1">
    <location>
        <begin position="6"/>
        <end position="24"/>
    </location>
</feature>
<evidence type="ECO:0000256" key="1">
    <source>
        <dbReference type="SAM" id="Phobius"/>
    </source>
</evidence>
<evidence type="ECO:0000313" key="2">
    <source>
        <dbReference type="EMBL" id="MFD0930208.1"/>
    </source>
</evidence>
<evidence type="ECO:0000313" key="3">
    <source>
        <dbReference type="Proteomes" id="UP001597106"/>
    </source>
</evidence>
<keyword evidence="1" id="KW-0812">Transmembrane</keyword>
<name>A0ABW3GIN9_9PROT</name>
<accession>A0ABW3GIN9</accession>
<organism evidence="2 3">
    <name type="scientific">Methylophilus glucosoxydans</name>
    <dbReference type="NCBI Taxonomy" id="752553"/>
    <lineage>
        <taxon>Bacteria</taxon>
        <taxon>Pseudomonadati</taxon>
        <taxon>Pseudomonadota</taxon>
        <taxon>Betaproteobacteria</taxon>
        <taxon>Nitrosomonadales</taxon>
        <taxon>Methylophilaceae</taxon>
        <taxon>Methylophilus</taxon>
    </lineage>
</organism>
<dbReference type="Proteomes" id="UP001597106">
    <property type="component" value="Unassembled WGS sequence"/>
</dbReference>
<sequence length="109" mass="12346">MQWLLVFLTGLLQQLFSLFIKRYVHRMAVTLAYVTFTVGLFVAFCVLVTSSIAAIQIFAPPGLSFALGMIPSVVYNFGEIYLTLIIAKRVHDWKQSVGKSWYQTKAMGY</sequence>
<protein>
    <submittedName>
        <fullName evidence="2">Uncharacterized protein</fullName>
    </submittedName>
</protein>
<dbReference type="EMBL" id="JBHTJW010000002">
    <property type="protein sequence ID" value="MFD0930208.1"/>
    <property type="molecule type" value="Genomic_DNA"/>
</dbReference>
<gene>
    <name evidence="2" type="ORF">ACFQ1T_10525</name>
</gene>
<feature type="transmembrane region" description="Helical" evidence="1">
    <location>
        <begin position="31"/>
        <end position="59"/>
    </location>
</feature>